<evidence type="ECO:0000313" key="2">
    <source>
        <dbReference type="EMBL" id="EEH40453.1"/>
    </source>
</evidence>
<evidence type="ECO:0000256" key="1">
    <source>
        <dbReference type="SAM" id="MobiDB-lite"/>
    </source>
</evidence>
<dbReference type="OMA" id="QSVPDWF"/>
<dbReference type="Proteomes" id="UP000002059">
    <property type="component" value="Partially assembled WGS sequence"/>
</dbReference>
<dbReference type="AlphaFoldDB" id="C1GV35"/>
<feature type="compositionally biased region" description="Polar residues" evidence="1">
    <location>
        <begin position="311"/>
        <end position="321"/>
    </location>
</feature>
<organism evidence="2 3">
    <name type="scientific">Paracoccidioides lutzii (strain ATCC MYA-826 / Pb01)</name>
    <name type="common">Paracoccidioides brasiliensis</name>
    <dbReference type="NCBI Taxonomy" id="502779"/>
    <lineage>
        <taxon>Eukaryota</taxon>
        <taxon>Fungi</taxon>
        <taxon>Dikarya</taxon>
        <taxon>Ascomycota</taxon>
        <taxon>Pezizomycotina</taxon>
        <taxon>Eurotiomycetes</taxon>
        <taxon>Eurotiomycetidae</taxon>
        <taxon>Onygenales</taxon>
        <taxon>Ajellomycetaceae</taxon>
        <taxon>Paracoccidioides</taxon>
    </lineage>
</organism>
<reference evidence="2 3" key="1">
    <citation type="journal article" date="2011" name="PLoS Genet.">
        <title>Comparative genomic analysis of human fungal pathogens causing paracoccidioidomycosis.</title>
        <authorList>
            <person name="Desjardins C.A."/>
            <person name="Champion M.D."/>
            <person name="Holder J.W."/>
            <person name="Muszewska A."/>
            <person name="Goldberg J."/>
            <person name="Bailao A.M."/>
            <person name="Brigido M.M."/>
            <person name="Ferreira M.E."/>
            <person name="Garcia A.M."/>
            <person name="Grynberg M."/>
            <person name="Gujja S."/>
            <person name="Heiman D.I."/>
            <person name="Henn M.R."/>
            <person name="Kodira C.D."/>
            <person name="Leon-Narvaez H."/>
            <person name="Longo L.V."/>
            <person name="Ma L.J."/>
            <person name="Malavazi I."/>
            <person name="Matsuo A.L."/>
            <person name="Morais F.V."/>
            <person name="Pereira M."/>
            <person name="Rodriguez-Brito S."/>
            <person name="Sakthikumar S."/>
            <person name="Salem-Izacc S.M."/>
            <person name="Sykes S.M."/>
            <person name="Teixeira M.M."/>
            <person name="Vallejo M.C."/>
            <person name="Walter M.E."/>
            <person name="Yandava C."/>
            <person name="Young S."/>
            <person name="Zeng Q."/>
            <person name="Zucker J."/>
            <person name="Felipe M.S."/>
            <person name="Goldman G.H."/>
            <person name="Haas B.J."/>
            <person name="McEwen J.G."/>
            <person name="Nino-Vega G."/>
            <person name="Puccia R."/>
            <person name="San-Blas G."/>
            <person name="Soares C.M."/>
            <person name="Birren B.W."/>
            <person name="Cuomo C.A."/>
        </authorList>
    </citation>
    <scope>NUCLEOTIDE SEQUENCE [LARGE SCALE GENOMIC DNA]</scope>
    <source>
        <strain evidence="3">ATCC MYA-826 / Pb01</strain>
    </source>
</reference>
<protein>
    <submittedName>
        <fullName evidence="2">Uncharacterized protein</fullName>
    </submittedName>
</protein>
<gene>
    <name evidence="2" type="ORF">PAAG_02508</name>
</gene>
<dbReference type="VEuPathDB" id="FungiDB:PAAG_02508"/>
<accession>C1GV35</accession>
<keyword evidence="3" id="KW-1185">Reference proteome</keyword>
<evidence type="ECO:0000313" key="3">
    <source>
        <dbReference type="Proteomes" id="UP000002059"/>
    </source>
</evidence>
<feature type="region of interest" description="Disordered" evidence="1">
    <location>
        <begin position="295"/>
        <end position="322"/>
    </location>
</feature>
<dbReference type="EMBL" id="KN293996">
    <property type="protein sequence ID" value="EEH40453.1"/>
    <property type="molecule type" value="Genomic_DNA"/>
</dbReference>
<proteinExistence type="predicted"/>
<dbReference type="STRING" id="502779.C1GV35"/>
<dbReference type="KEGG" id="pbl:PAAG_02508"/>
<feature type="region of interest" description="Disordered" evidence="1">
    <location>
        <begin position="115"/>
        <end position="163"/>
    </location>
</feature>
<name>C1GV35_PARBA</name>
<dbReference type="HOGENOM" id="CLU_038592_0_0_1"/>
<dbReference type="eggNOG" id="ENOG502SPJ4">
    <property type="taxonomic scope" value="Eukaryota"/>
</dbReference>
<feature type="compositionally biased region" description="Polar residues" evidence="1">
    <location>
        <begin position="137"/>
        <end position="152"/>
    </location>
</feature>
<dbReference type="GeneID" id="9099120"/>
<dbReference type="RefSeq" id="XP_002795802.1">
    <property type="nucleotide sequence ID" value="XM_002795756.1"/>
</dbReference>
<feature type="compositionally biased region" description="Basic residues" evidence="1">
    <location>
        <begin position="298"/>
        <end position="310"/>
    </location>
</feature>
<dbReference type="OrthoDB" id="202825at2759"/>
<sequence>MASSQSAGTLCGTSQSQLALALAIVKSKPSHITVKDHVLSIRRHICNGRNHHAPEMPEKYLDSITFWRDAYEKSESEQSKLLDKVYELEQQNASLLAKGRGNTLLGFEESMAKRRMNGNGDSTVSNHSLKRAKTAKNSRSNTSRPQEKQFLSGSPDELGYSDSATTPLLRHFHSLQKQLQKKTDPDALVSTSVALCETVDLSIRSRIGEKNARAMNLGKRKTLQPRDPDLQHILKGLSPCYPFLVQALNKVSEKDPTSSGIGVITYHIVNLFYRILSHSHQYILSKAKDNIAQEKSVGKKVKQRSKKRLTKSTASTSTQPPSDEEITLKLFFNFLTGMILSLNPVRPEENCLLEGFLFSLLEHVGKTLSLFVFKELYSNPDLRLNPAKLPMPGNFDKEYVARGEMAVAQRAAESEAKHLIWILERAIAFTDQFERPSDKTNTHSVSTEATMPKELPQGMLERARTKLQNTLLKGIFGEKEQEFRDSLKMPEKPAYSPGEGSISGQSYVSAEKEPAEWFTQEVWRLVGWDVLLKEKEY</sequence>